<dbReference type="GO" id="GO:0050808">
    <property type="term" value="P:synapse organization"/>
    <property type="evidence" value="ECO:0007669"/>
    <property type="project" value="TreeGrafter"/>
</dbReference>
<evidence type="ECO:0000256" key="2">
    <source>
        <dbReference type="ARBA" id="ARBA00023157"/>
    </source>
</evidence>
<dbReference type="InterPro" id="IPR007110">
    <property type="entry name" value="Ig-like_dom"/>
</dbReference>
<organism evidence="5 6">
    <name type="scientific">Paragonimus heterotremus</name>
    <dbReference type="NCBI Taxonomy" id="100268"/>
    <lineage>
        <taxon>Eukaryota</taxon>
        <taxon>Metazoa</taxon>
        <taxon>Spiralia</taxon>
        <taxon>Lophotrochozoa</taxon>
        <taxon>Platyhelminthes</taxon>
        <taxon>Trematoda</taxon>
        <taxon>Digenea</taxon>
        <taxon>Plagiorchiida</taxon>
        <taxon>Troglotremata</taxon>
        <taxon>Troglotrematidae</taxon>
        <taxon>Paragonimus</taxon>
    </lineage>
</organism>
<dbReference type="InterPro" id="IPR050958">
    <property type="entry name" value="Cell_Adh-Cytoskel_Orgn"/>
</dbReference>
<dbReference type="EMBL" id="LUCH01000396">
    <property type="protein sequence ID" value="KAF5405256.1"/>
    <property type="molecule type" value="Genomic_DNA"/>
</dbReference>
<dbReference type="PANTHER" id="PTHR45080:SF8">
    <property type="entry name" value="IG-LIKE DOMAIN-CONTAINING PROTEIN"/>
    <property type="match status" value="1"/>
</dbReference>
<sequence length="330" mass="36955">MVIFRIFVDQNSSLVFQNVHLDDTGVYQCYAHNEAGEDLLAFWLKVTCELCSVFNHCVCFDYPSVESASHILSNFLDLDGWVFAPQLITPADANRSLTVIEEFNATLVCPIDGAPFPTYLWYKESTQNGWIPIGNSSQKLGSASTNSTTAVYKNELRIQSTHLNDSGHYRCMATNRLGQQHAHIHVDVIARTRSVAYLPSRMTVRVNDSLRLRCAVLATTDGSLVRSKPVEFIWLHGRFSAEGHAVNMHQDMNKQITRSIIKDFHVSQYGDAANRTAEKKYSLFGSILSLNKMNTVDAGIYICQANSAGGNLTFQTEIKVNFSLPKILYN</sequence>
<evidence type="ECO:0000313" key="6">
    <source>
        <dbReference type="Proteomes" id="UP000748531"/>
    </source>
</evidence>
<dbReference type="InterPro" id="IPR013098">
    <property type="entry name" value="Ig_I-set"/>
</dbReference>
<dbReference type="InterPro" id="IPR013783">
    <property type="entry name" value="Ig-like_fold"/>
</dbReference>
<dbReference type="OrthoDB" id="6158926at2759"/>
<evidence type="ECO:0000256" key="1">
    <source>
        <dbReference type="ARBA" id="ARBA00022729"/>
    </source>
</evidence>
<evidence type="ECO:0000313" key="5">
    <source>
        <dbReference type="EMBL" id="KAF5405256.1"/>
    </source>
</evidence>
<name>A0A8J4TN92_9TREM</name>
<keyword evidence="3" id="KW-0393">Immunoglobulin domain</keyword>
<dbReference type="GO" id="GO:0007156">
    <property type="term" value="P:homophilic cell adhesion via plasma membrane adhesion molecules"/>
    <property type="evidence" value="ECO:0007669"/>
    <property type="project" value="TreeGrafter"/>
</dbReference>
<dbReference type="InterPro" id="IPR003599">
    <property type="entry name" value="Ig_sub"/>
</dbReference>
<accession>A0A8J4TN92</accession>
<dbReference type="Pfam" id="PF13927">
    <property type="entry name" value="Ig_3"/>
    <property type="match status" value="1"/>
</dbReference>
<dbReference type="Pfam" id="PF07679">
    <property type="entry name" value="I-set"/>
    <property type="match status" value="1"/>
</dbReference>
<dbReference type="PROSITE" id="PS50835">
    <property type="entry name" value="IG_LIKE"/>
    <property type="match status" value="2"/>
</dbReference>
<dbReference type="InterPro" id="IPR036179">
    <property type="entry name" value="Ig-like_dom_sf"/>
</dbReference>
<dbReference type="SMART" id="SM00408">
    <property type="entry name" value="IGc2"/>
    <property type="match status" value="2"/>
</dbReference>
<dbReference type="GO" id="GO:0043025">
    <property type="term" value="C:neuronal cell body"/>
    <property type="evidence" value="ECO:0007669"/>
    <property type="project" value="TreeGrafter"/>
</dbReference>
<dbReference type="SUPFAM" id="SSF48726">
    <property type="entry name" value="Immunoglobulin"/>
    <property type="match status" value="3"/>
</dbReference>
<dbReference type="InterPro" id="IPR003598">
    <property type="entry name" value="Ig_sub2"/>
</dbReference>
<dbReference type="AlphaFoldDB" id="A0A8J4TN92"/>
<evidence type="ECO:0000259" key="4">
    <source>
        <dbReference type="PROSITE" id="PS50835"/>
    </source>
</evidence>
<dbReference type="Proteomes" id="UP000748531">
    <property type="component" value="Unassembled WGS sequence"/>
</dbReference>
<feature type="domain" description="Ig-like" evidence="4">
    <location>
        <begin position="85"/>
        <end position="196"/>
    </location>
</feature>
<gene>
    <name evidence="5" type="ORF">PHET_01325</name>
</gene>
<proteinExistence type="predicted"/>
<reference evidence="5" key="1">
    <citation type="submission" date="2019-05" db="EMBL/GenBank/DDBJ databases">
        <title>Annotation for the trematode Paragonimus heterotremus.</title>
        <authorList>
            <person name="Choi Y.-J."/>
        </authorList>
    </citation>
    <scope>NUCLEOTIDE SEQUENCE</scope>
    <source>
        <strain evidence="5">LC</strain>
    </source>
</reference>
<keyword evidence="2" id="KW-1015">Disulfide bond</keyword>
<comment type="caution">
    <text evidence="5">The sequence shown here is derived from an EMBL/GenBank/DDBJ whole genome shotgun (WGS) entry which is preliminary data.</text>
</comment>
<keyword evidence="6" id="KW-1185">Reference proteome</keyword>
<dbReference type="SMART" id="SM00409">
    <property type="entry name" value="IG"/>
    <property type="match status" value="2"/>
</dbReference>
<dbReference type="GO" id="GO:0030424">
    <property type="term" value="C:axon"/>
    <property type="evidence" value="ECO:0007669"/>
    <property type="project" value="TreeGrafter"/>
</dbReference>
<protein>
    <recommendedName>
        <fullName evidence="4">Ig-like domain-containing protein</fullName>
    </recommendedName>
</protein>
<dbReference type="FunFam" id="2.60.40.10:FF:000032">
    <property type="entry name" value="palladin isoform X1"/>
    <property type="match status" value="1"/>
</dbReference>
<dbReference type="GO" id="GO:0005886">
    <property type="term" value="C:plasma membrane"/>
    <property type="evidence" value="ECO:0007669"/>
    <property type="project" value="TreeGrafter"/>
</dbReference>
<dbReference type="CDD" id="cd00096">
    <property type="entry name" value="Ig"/>
    <property type="match status" value="1"/>
</dbReference>
<feature type="domain" description="Ig-like" evidence="4">
    <location>
        <begin position="199"/>
        <end position="319"/>
    </location>
</feature>
<dbReference type="Gene3D" id="2.60.40.10">
    <property type="entry name" value="Immunoglobulins"/>
    <property type="match status" value="3"/>
</dbReference>
<dbReference type="PANTHER" id="PTHR45080">
    <property type="entry name" value="CONTACTIN 5"/>
    <property type="match status" value="1"/>
</dbReference>
<dbReference type="GO" id="GO:0008046">
    <property type="term" value="F:axon guidance receptor activity"/>
    <property type="evidence" value="ECO:0007669"/>
    <property type="project" value="TreeGrafter"/>
</dbReference>
<evidence type="ECO:0000256" key="3">
    <source>
        <dbReference type="ARBA" id="ARBA00023319"/>
    </source>
</evidence>
<keyword evidence="1" id="KW-0732">Signal</keyword>